<evidence type="ECO:0000313" key="2">
    <source>
        <dbReference type="Proteomes" id="UP001597413"/>
    </source>
</evidence>
<gene>
    <name evidence="1" type="ORF">ACFSM0_16385</name>
</gene>
<evidence type="ECO:0008006" key="3">
    <source>
        <dbReference type="Google" id="ProtNLM"/>
    </source>
</evidence>
<evidence type="ECO:0000313" key="1">
    <source>
        <dbReference type="EMBL" id="MFD2175673.1"/>
    </source>
</evidence>
<organism evidence="1 2">
    <name type="scientific">Rhodobacter lacus</name>
    <dbReference type="NCBI Taxonomy" id="1641972"/>
    <lineage>
        <taxon>Bacteria</taxon>
        <taxon>Pseudomonadati</taxon>
        <taxon>Pseudomonadota</taxon>
        <taxon>Alphaproteobacteria</taxon>
        <taxon>Rhodobacterales</taxon>
        <taxon>Rhodobacter group</taxon>
        <taxon>Rhodobacter</taxon>
    </lineage>
</organism>
<accession>A0ABW5ABQ8</accession>
<comment type="caution">
    <text evidence="1">The sequence shown here is derived from an EMBL/GenBank/DDBJ whole genome shotgun (WGS) entry which is preliminary data.</text>
</comment>
<keyword evidence="2" id="KW-1185">Reference proteome</keyword>
<dbReference type="InterPro" id="IPR011335">
    <property type="entry name" value="Restrct_endonuc-II-like"/>
</dbReference>
<reference evidence="2" key="1">
    <citation type="journal article" date="2019" name="Int. J. Syst. Evol. Microbiol.">
        <title>The Global Catalogue of Microorganisms (GCM) 10K type strain sequencing project: providing services to taxonomists for standard genome sequencing and annotation.</title>
        <authorList>
            <consortium name="The Broad Institute Genomics Platform"/>
            <consortium name="The Broad Institute Genome Sequencing Center for Infectious Disease"/>
            <person name="Wu L."/>
            <person name="Ma J."/>
        </authorList>
    </citation>
    <scope>NUCLEOTIDE SEQUENCE [LARGE SCALE GENOMIC DNA]</scope>
    <source>
        <strain evidence="2">CCUG 55131</strain>
    </source>
</reference>
<dbReference type="Gene3D" id="3.90.320.10">
    <property type="match status" value="1"/>
</dbReference>
<name>A0ABW5ABQ8_9RHOB</name>
<proteinExistence type="predicted"/>
<dbReference type="RefSeq" id="WP_377392929.1">
    <property type="nucleotide sequence ID" value="NZ_JBHUIX010000018.1"/>
</dbReference>
<dbReference type="EMBL" id="JBHUIX010000018">
    <property type="protein sequence ID" value="MFD2175673.1"/>
    <property type="molecule type" value="Genomic_DNA"/>
</dbReference>
<dbReference type="InterPro" id="IPR011604">
    <property type="entry name" value="PDDEXK-like_dom_sf"/>
</dbReference>
<sequence>MDRSTYIGSSDARDILEGSFDRLYREKMGLQARPDLSDSFAVQIGRLTEDFHLDWTLRRLNEERGQAEFEWSKSYTHPDKGELQHYAELEVDGVPFGSHPDALLRHISTGTVLPIEVKMTGRWGSAEEASDYYMPQLQHHMLCWGVDKLLFSVVVGTSEPERIWVGFSQDWADHYIAQAKRFWAHITDKSPPAPAFFDDTRKPTVPTAIKDSVPINGFKRRCIANDNFAQGMVGEFIETKKAANRHEQIKTDLKELMKPDENELYSDVITLKRDKRGAIRITVKEDAA</sequence>
<dbReference type="Proteomes" id="UP001597413">
    <property type="component" value="Unassembled WGS sequence"/>
</dbReference>
<protein>
    <recommendedName>
        <fullName evidence="3">YqaJ viral recombinase domain-containing protein</fullName>
    </recommendedName>
</protein>
<dbReference type="SUPFAM" id="SSF52980">
    <property type="entry name" value="Restriction endonuclease-like"/>
    <property type="match status" value="1"/>
</dbReference>